<protein>
    <recommendedName>
        <fullName evidence="4">RING-type E3 ubiquitin transferase</fullName>
        <ecNumber evidence="4">2.3.2.27</ecNumber>
    </recommendedName>
</protein>
<keyword evidence="11" id="KW-0862">Zinc</keyword>
<keyword evidence="6 17" id="KW-0812">Transmembrane</keyword>
<dbReference type="Gramene" id="KQJ90585">
    <property type="protein sequence ID" value="KQJ90585"/>
    <property type="gene ID" value="BRADI_4g32660v3"/>
</dbReference>
<dbReference type="RefSeq" id="XP_024310720.1">
    <property type="nucleotide sequence ID" value="XM_024454952.1"/>
</dbReference>
<evidence type="ECO:0000256" key="3">
    <source>
        <dbReference type="ARBA" id="ARBA00004906"/>
    </source>
</evidence>
<dbReference type="RefSeq" id="XP_024310719.1">
    <property type="nucleotide sequence ID" value="XM_024454951.1"/>
</dbReference>
<dbReference type="FunFam" id="3.30.40.10:FF:000285">
    <property type="entry name" value="RING-H2 finger protein ATL43"/>
    <property type="match status" value="1"/>
</dbReference>
<dbReference type="STRING" id="15368.I1IQX0"/>
<evidence type="ECO:0000313" key="19">
    <source>
        <dbReference type="EMBL" id="KQJ90585.1"/>
    </source>
</evidence>
<keyword evidence="5" id="KW-0808">Transferase</keyword>
<dbReference type="SMART" id="SM00184">
    <property type="entry name" value="RING"/>
    <property type="match status" value="1"/>
</dbReference>
<dbReference type="SUPFAM" id="SSF57850">
    <property type="entry name" value="RING/U-box"/>
    <property type="match status" value="1"/>
</dbReference>
<evidence type="ECO:0000256" key="2">
    <source>
        <dbReference type="ARBA" id="ARBA00004167"/>
    </source>
</evidence>
<evidence type="ECO:0000256" key="14">
    <source>
        <dbReference type="ARBA" id="ARBA00024209"/>
    </source>
</evidence>
<dbReference type="EMBL" id="CM000883">
    <property type="protein sequence ID" value="KQJ90585.1"/>
    <property type="molecule type" value="Genomic_DNA"/>
</dbReference>
<keyword evidence="9 15" id="KW-0863">Zinc-finger</keyword>
<name>I1IQX0_BRADI</name>
<keyword evidence="8" id="KW-0732">Signal</keyword>
<dbReference type="UniPathway" id="UPA00143"/>
<dbReference type="EC" id="2.3.2.27" evidence="4"/>
<dbReference type="Gene3D" id="3.30.40.10">
    <property type="entry name" value="Zinc/RING finger domain, C3HC4 (zinc finger)"/>
    <property type="match status" value="1"/>
</dbReference>
<reference evidence="19 20" key="1">
    <citation type="journal article" date="2010" name="Nature">
        <title>Genome sequencing and analysis of the model grass Brachypodium distachyon.</title>
        <authorList>
            <consortium name="International Brachypodium Initiative"/>
        </authorList>
    </citation>
    <scope>NUCLEOTIDE SEQUENCE [LARGE SCALE GENOMIC DNA]</scope>
    <source>
        <strain evidence="19">Bd21</strain>
        <strain evidence="20">cv. Bd21</strain>
    </source>
</reference>
<dbReference type="OrthoDB" id="9984778at2759"/>
<evidence type="ECO:0000256" key="8">
    <source>
        <dbReference type="ARBA" id="ARBA00022729"/>
    </source>
</evidence>
<dbReference type="GO" id="GO:0008270">
    <property type="term" value="F:zinc ion binding"/>
    <property type="evidence" value="ECO:0007669"/>
    <property type="project" value="UniProtKB-KW"/>
</dbReference>
<dbReference type="Proteomes" id="UP000008810">
    <property type="component" value="Chromosome 4"/>
</dbReference>
<dbReference type="RefSeq" id="XP_024310718.1">
    <property type="nucleotide sequence ID" value="XM_024454950.1"/>
</dbReference>
<dbReference type="KEGG" id="bdi:100838331"/>
<dbReference type="CDD" id="cd16461">
    <property type="entry name" value="RING-H2_EL5-like"/>
    <property type="match status" value="1"/>
</dbReference>
<feature type="domain" description="RING-type" evidence="18">
    <location>
        <begin position="158"/>
        <end position="200"/>
    </location>
</feature>
<keyword evidence="10" id="KW-0833">Ubl conjugation pathway</keyword>
<evidence type="ECO:0000256" key="10">
    <source>
        <dbReference type="ARBA" id="ARBA00022786"/>
    </source>
</evidence>
<dbReference type="PROSITE" id="PS50089">
    <property type="entry name" value="ZF_RING_2"/>
    <property type="match status" value="1"/>
</dbReference>
<evidence type="ECO:0000256" key="9">
    <source>
        <dbReference type="ARBA" id="ARBA00022771"/>
    </source>
</evidence>
<organism evidence="20">
    <name type="scientific">Brachypodium distachyon</name>
    <name type="common">Purple false brome</name>
    <name type="synonym">Trachynia distachya</name>
    <dbReference type="NCBI Taxonomy" id="15368"/>
    <lineage>
        <taxon>Eukaryota</taxon>
        <taxon>Viridiplantae</taxon>
        <taxon>Streptophyta</taxon>
        <taxon>Embryophyta</taxon>
        <taxon>Tracheophyta</taxon>
        <taxon>Spermatophyta</taxon>
        <taxon>Magnoliopsida</taxon>
        <taxon>Liliopsida</taxon>
        <taxon>Poales</taxon>
        <taxon>Poaceae</taxon>
        <taxon>BOP clade</taxon>
        <taxon>Pooideae</taxon>
        <taxon>Stipodae</taxon>
        <taxon>Brachypodieae</taxon>
        <taxon>Brachypodium</taxon>
    </lineage>
</organism>
<reference evidence="19" key="2">
    <citation type="submission" date="2017-06" db="EMBL/GenBank/DDBJ databases">
        <title>WGS assembly of Brachypodium distachyon.</title>
        <authorList>
            <consortium name="The International Brachypodium Initiative"/>
            <person name="Lucas S."/>
            <person name="Harmon-Smith M."/>
            <person name="Lail K."/>
            <person name="Tice H."/>
            <person name="Grimwood J."/>
            <person name="Bruce D."/>
            <person name="Barry K."/>
            <person name="Shu S."/>
            <person name="Lindquist E."/>
            <person name="Wang M."/>
            <person name="Pitluck S."/>
            <person name="Vogel J.P."/>
            <person name="Garvin D.F."/>
            <person name="Mockler T.C."/>
            <person name="Schmutz J."/>
            <person name="Rokhsar D."/>
            <person name="Bevan M.W."/>
        </authorList>
    </citation>
    <scope>NUCLEOTIDE SEQUENCE</scope>
    <source>
        <strain evidence="19">Bd21</strain>
    </source>
</reference>
<evidence type="ECO:0000256" key="4">
    <source>
        <dbReference type="ARBA" id="ARBA00012483"/>
    </source>
</evidence>
<evidence type="ECO:0000313" key="21">
    <source>
        <dbReference type="Proteomes" id="UP000008810"/>
    </source>
</evidence>
<gene>
    <name evidence="20" type="primary">LOC100838331</name>
    <name evidence="19" type="ORF">BRADI_4g32660v3</name>
</gene>
<dbReference type="GeneID" id="100838331"/>
<reference evidence="20" key="3">
    <citation type="submission" date="2018-08" db="UniProtKB">
        <authorList>
            <consortium name="EnsemblPlants"/>
        </authorList>
    </citation>
    <scope>IDENTIFICATION</scope>
    <source>
        <strain evidence="20">cv. Bd21</strain>
    </source>
</reference>
<evidence type="ECO:0000256" key="15">
    <source>
        <dbReference type="PROSITE-ProRule" id="PRU00175"/>
    </source>
</evidence>
<keyword evidence="13 17" id="KW-0472">Membrane</keyword>
<dbReference type="eggNOG" id="KOG0800">
    <property type="taxonomic scope" value="Eukaryota"/>
</dbReference>
<evidence type="ECO:0000256" key="11">
    <source>
        <dbReference type="ARBA" id="ARBA00022833"/>
    </source>
</evidence>
<feature type="region of interest" description="Disordered" evidence="16">
    <location>
        <begin position="213"/>
        <end position="269"/>
    </location>
</feature>
<feature type="transmembrane region" description="Helical" evidence="17">
    <location>
        <begin position="62"/>
        <end position="85"/>
    </location>
</feature>
<comment type="catalytic activity">
    <reaction evidence="1">
        <text>S-ubiquitinyl-[E2 ubiquitin-conjugating enzyme]-L-cysteine + [acceptor protein]-L-lysine = [E2 ubiquitin-conjugating enzyme]-L-cysteine + N(6)-ubiquitinyl-[acceptor protein]-L-lysine.</text>
        <dbReference type="EC" id="2.3.2.27"/>
    </reaction>
</comment>
<evidence type="ECO:0000256" key="12">
    <source>
        <dbReference type="ARBA" id="ARBA00022989"/>
    </source>
</evidence>
<evidence type="ECO:0000313" key="20">
    <source>
        <dbReference type="EnsemblPlants" id="KQJ90585"/>
    </source>
</evidence>
<dbReference type="InterPro" id="IPR044600">
    <property type="entry name" value="ATL1/ATL16-like"/>
</dbReference>
<evidence type="ECO:0000256" key="7">
    <source>
        <dbReference type="ARBA" id="ARBA00022723"/>
    </source>
</evidence>
<evidence type="ECO:0000256" key="5">
    <source>
        <dbReference type="ARBA" id="ARBA00022679"/>
    </source>
</evidence>
<evidence type="ECO:0000256" key="17">
    <source>
        <dbReference type="SAM" id="Phobius"/>
    </source>
</evidence>
<keyword evidence="12 17" id="KW-1133">Transmembrane helix</keyword>
<comment type="similarity">
    <text evidence="14">Belongs to the RING-type zinc finger family. ATL subfamily.</text>
</comment>
<evidence type="ECO:0000256" key="6">
    <source>
        <dbReference type="ARBA" id="ARBA00022692"/>
    </source>
</evidence>
<evidence type="ECO:0000256" key="16">
    <source>
        <dbReference type="SAM" id="MobiDB-lite"/>
    </source>
</evidence>
<proteinExistence type="inferred from homology"/>
<dbReference type="AlphaFoldDB" id="I1IQX0"/>
<keyword evidence="7" id="KW-0479">Metal-binding</keyword>
<dbReference type="PANTHER" id="PTHR46913">
    <property type="entry name" value="RING-H2 FINGER PROTEIN ATL16"/>
    <property type="match status" value="1"/>
</dbReference>
<accession>I1IQX0</accession>
<evidence type="ECO:0000259" key="18">
    <source>
        <dbReference type="PROSITE" id="PS50089"/>
    </source>
</evidence>
<dbReference type="GO" id="GO:0061630">
    <property type="term" value="F:ubiquitin protein ligase activity"/>
    <property type="evidence" value="ECO:0007669"/>
    <property type="project" value="UniProtKB-EC"/>
</dbReference>
<dbReference type="HOGENOM" id="CLU_040108_4_2_1"/>
<evidence type="ECO:0000256" key="13">
    <source>
        <dbReference type="ARBA" id="ARBA00023136"/>
    </source>
</evidence>
<dbReference type="InterPro" id="IPR013083">
    <property type="entry name" value="Znf_RING/FYVE/PHD"/>
</dbReference>
<keyword evidence="21" id="KW-1185">Reference proteome</keyword>
<comment type="subcellular location">
    <subcellularLocation>
        <location evidence="2">Membrane</location>
        <topology evidence="2">Single-pass membrane protein</topology>
    </subcellularLocation>
</comment>
<dbReference type="EnsemblPlants" id="KQJ90585">
    <property type="protein sequence ID" value="KQJ90585"/>
    <property type="gene ID" value="BRADI_4g32660v3"/>
</dbReference>
<dbReference type="PANTHER" id="PTHR46913:SF19">
    <property type="entry name" value="RING-TYPE E3 UBIQUITIN TRANSFERASE"/>
    <property type="match status" value="1"/>
</dbReference>
<dbReference type="SMART" id="SM01197">
    <property type="entry name" value="FANCL_C"/>
    <property type="match status" value="1"/>
</dbReference>
<dbReference type="GO" id="GO:0016567">
    <property type="term" value="P:protein ubiquitination"/>
    <property type="evidence" value="ECO:0000318"/>
    <property type="project" value="GO_Central"/>
</dbReference>
<dbReference type="Pfam" id="PF13639">
    <property type="entry name" value="zf-RING_2"/>
    <property type="match status" value="1"/>
</dbReference>
<dbReference type="RefSeq" id="XP_003576630.1">
    <property type="nucleotide sequence ID" value="XM_003576582.4"/>
</dbReference>
<evidence type="ECO:0000256" key="1">
    <source>
        <dbReference type="ARBA" id="ARBA00000900"/>
    </source>
</evidence>
<dbReference type="GO" id="GO:0016020">
    <property type="term" value="C:membrane"/>
    <property type="evidence" value="ECO:0007669"/>
    <property type="project" value="UniProtKB-SubCell"/>
</dbReference>
<comment type="pathway">
    <text evidence="3">Protein modification; protein ubiquitination.</text>
</comment>
<sequence length="353" mass="37639">MPYRAQPSGGHETVNFNCTANPLDCLPISCPGGDECDDFAAPPPPPLPRAPTPVDHQLPVRLLLTVSLLSAFLFLSLALSALLIYRRRRLLRRRRRSATAPLPHGEGFDDGDEEAGGGGGGDVHHVWYIRTVGLDEATIASIATKEYRRGVVGWGGDCAVCLGEFDDGELVRLLPRCAHPFHAPCIDTWLRAHVNCPLCRSPVVVPSAAVADAGTEGGEAEEHQVFELSPSESLAEGSEDSDASSETQSEDTEASVEENGSGPAKPIRRSASMDSPLFLVVVPEVRDAAVLANRKLPNGRNMKIFRAKEKEAAGTSSSSCQAGGFRIGRSMSSSGRTFFFSRNGHSSGAVLPL</sequence>
<feature type="compositionally biased region" description="Acidic residues" evidence="16">
    <location>
        <begin position="237"/>
        <end position="256"/>
    </location>
</feature>
<dbReference type="OMA" id="GCNDSCA"/>
<dbReference type="InterPro" id="IPR001841">
    <property type="entry name" value="Znf_RING"/>
</dbReference>